<evidence type="ECO:0000256" key="4">
    <source>
        <dbReference type="ARBA" id="ARBA00022833"/>
    </source>
</evidence>
<protein>
    <submittedName>
        <fullName evidence="6">MBL fold metallo-hydrolase</fullName>
    </submittedName>
</protein>
<evidence type="ECO:0000256" key="1">
    <source>
        <dbReference type="ARBA" id="ARBA00001947"/>
    </source>
</evidence>
<gene>
    <name evidence="6" type="ORF">GT348_00155</name>
</gene>
<dbReference type="Pfam" id="PF00753">
    <property type="entry name" value="Lactamase_B"/>
    <property type="match status" value="1"/>
</dbReference>
<evidence type="ECO:0000313" key="6">
    <source>
        <dbReference type="EMBL" id="QHI96308.1"/>
    </source>
</evidence>
<accession>A0A6P1NFU8</accession>
<dbReference type="PANTHER" id="PTHR46233">
    <property type="entry name" value="HYDROXYACYLGLUTATHIONE HYDROLASE GLOC"/>
    <property type="match status" value="1"/>
</dbReference>
<comment type="cofactor">
    <cofactor evidence="1">
        <name>Zn(2+)</name>
        <dbReference type="ChEBI" id="CHEBI:29105"/>
    </cofactor>
</comment>
<dbReference type="AlphaFoldDB" id="A0A6P1NFU8"/>
<name>A0A6P1NFU8_9PROT</name>
<dbReference type="GO" id="GO:0016787">
    <property type="term" value="F:hydrolase activity"/>
    <property type="evidence" value="ECO:0007669"/>
    <property type="project" value="UniProtKB-KW"/>
</dbReference>
<evidence type="ECO:0000313" key="7">
    <source>
        <dbReference type="Proteomes" id="UP000463975"/>
    </source>
</evidence>
<dbReference type="SMART" id="SM00849">
    <property type="entry name" value="Lactamase_B"/>
    <property type="match status" value="1"/>
</dbReference>
<dbReference type="PANTHER" id="PTHR46233:SF3">
    <property type="entry name" value="HYDROXYACYLGLUTATHIONE HYDROLASE GLOC"/>
    <property type="match status" value="1"/>
</dbReference>
<keyword evidence="7" id="KW-1185">Reference proteome</keyword>
<evidence type="ECO:0000256" key="2">
    <source>
        <dbReference type="ARBA" id="ARBA00022723"/>
    </source>
</evidence>
<sequence>MTPLRQNCTILMSDTGEAVVVDPGGESSKILEKLEGFDVQAILITHGHLDHAGGAAALKQALTAKQKKNVPVWGPGKEDAFLLASIEVQAAAYGIPDLKSIVPDRYLEDGEKLNLLGHIIEVARVPGHTPGHIVFIDREDQRAIVGDTLFRGTVGRTDFAYGNTQQLLSSIRQKILSLPENTLVLSGHGLPTTVGEEKQSNRFFFSGLSY</sequence>
<keyword evidence="3 6" id="KW-0378">Hydrolase</keyword>
<reference evidence="6 7" key="1">
    <citation type="submission" date="2020-01" db="EMBL/GenBank/DDBJ databases">
        <title>Genome sequencing of strain KACC 21507.</title>
        <authorList>
            <person name="Heo J."/>
            <person name="Kim S.-J."/>
            <person name="Kim J.-S."/>
            <person name="Hong S.-B."/>
            <person name="Kwon S.-W."/>
        </authorList>
    </citation>
    <scope>NUCLEOTIDE SEQUENCE [LARGE SCALE GENOMIC DNA]</scope>
    <source>
        <strain evidence="6 7">KACC 21507</strain>
    </source>
</reference>
<dbReference type="EMBL" id="CP047652">
    <property type="protein sequence ID" value="QHI96308.1"/>
    <property type="molecule type" value="Genomic_DNA"/>
</dbReference>
<organism evidence="6 7">
    <name type="scientific">Aristophania vespae</name>
    <dbReference type="NCBI Taxonomy" id="2697033"/>
    <lineage>
        <taxon>Bacteria</taxon>
        <taxon>Pseudomonadati</taxon>
        <taxon>Pseudomonadota</taxon>
        <taxon>Alphaproteobacteria</taxon>
        <taxon>Acetobacterales</taxon>
        <taxon>Acetobacteraceae</taxon>
        <taxon>Aristophania</taxon>
    </lineage>
</organism>
<keyword evidence="2" id="KW-0479">Metal-binding</keyword>
<dbReference type="Gene3D" id="3.60.15.10">
    <property type="entry name" value="Ribonuclease Z/Hydroxyacylglutathione hydrolase-like"/>
    <property type="match status" value="1"/>
</dbReference>
<dbReference type="InterPro" id="IPR036866">
    <property type="entry name" value="RibonucZ/Hydroxyglut_hydro"/>
</dbReference>
<keyword evidence="4" id="KW-0862">Zinc</keyword>
<dbReference type="Proteomes" id="UP000463975">
    <property type="component" value="Chromosome"/>
</dbReference>
<evidence type="ECO:0000259" key="5">
    <source>
        <dbReference type="SMART" id="SM00849"/>
    </source>
</evidence>
<dbReference type="SUPFAM" id="SSF56281">
    <property type="entry name" value="Metallo-hydrolase/oxidoreductase"/>
    <property type="match status" value="1"/>
</dbReference>
<dbReference type="InterPro" id="IPR051453">
    <property type="entry name" value="MBL_Glyoxalase_II"/>
</dbReference>
<evidence type="ECO:0000256" key="3">
    <source>
        <dbReference type="ARBA" id="ARBA00022801"/>
    </source>
</evidence>
<dbReference type="KEGG" id="bomb:GT348_00155"/>
<proteinExistence type="predicted"/>
<feature type="domain" description="Metallo-beta-lactamase" evidence="5">
    <location>
        <begin position="5"/>
        <end position="188"/>
    </location>
</feature>
<dbReference type="GO" id="GO:0046872">
    <property type="term" value="F:metal ion binding"/>
    <property type="evidence" value="ECO:0007669"/>
    <property type="project" value="UniProtKB-KW"/>
</dbReference>
<dbReference type="InterPro" id="IPR001279">
    <property type="entry name" value="Metallo-B-lactamas"/>
</dbReference>